<sequence length="442" mass="47943">MTDHHHTAVEVEGRPTTGARASLRSPVFWNVGGLFFFYFAIWQLAMTFLSPWLAEEAGMSSGNIGLVFSVIALVAFCLQPFYGYIQDRLGFRKNLLAFVVVCAAFIGPFFAFVFLPIVSFNEVVGAVVGGIYLSLVLNAGVGVVEAFNERTSRANGFEYGHVRLFGSLAGATASLVGGFIWASDPNNIWWAGTFSALLLGVLLFVVRTPRPGDPGYTAISADASGATPKVDGGAVRSLLKNRSFVGFMILMFGTAALYDVFDQQFAIYFAQHATEVADPQVLFSQVVFVQILLEAAVMVVMPFLINKIGAKWGLILFAIVLVVRVLGSAFIVDTEMLIVWRLLAAIEMPLMLISVMKYITRMFDVRISATAYMIGFNMAKAAGVFIFSWVFGRSYDAIGFSSTYVVMGVVVVAVTAVAMVLMRSDRGRPDPGAVSAEQTVNA</sequence>
<evidence type="ECO:0000256" key="4">
    <source>
        <dbReference type="ARBA" id="ARBA00022519"/>
    </source>
</evidence>
<dbReference type="Gene3D" id="1.20.1250.20">
    <property type="entry name" value="MFS general substrate transporter like domains"/>
    <property type="match status" value="2"/>
</dbReference>
<feature type="transmembrane region" description="Helical" evidence="8">
    <location>
        <begin position="64"/>
        <end position="83"/>
    </location>
</feature>
<evidence type="ECO:0000313" key="10">
    <source>
        <dbReference type="EMBL" id="ANC31404.1"/>
    </source>
</evidence>
<reference evidence="10 11" key="1">
    <citation type="submission" date="2016-01" db="EMBL/GenBank/DDBJ databases">
        <title>Complete genome sequence of a soil Actinobacterium, Isoptericola dokdonensis DS-3.</title>
        <authorList>
            <person name="Kwon S.-K."/>
            <person name="Kim J.F."/>
        </authorList>
    </citation>
    <scope>NUCLEOTIDE SEQUENCE [LARGE SCALE GENOMIC DNA]</scope>
    <source>
        <strain evidence="10 11">DS-3</strain>
    </source>
</reference>
<dbReference type="NCBIfam" id="NF007077">
    <property type="entry name" value="PRK09528.1"/>
    <property type="match status" value="1"/>
</dbReference>
<dbReference type="AlphaFoldDB" id="A0A161IHZ5"/>
<comment type="subcellular location">
    <subcellularLocation>
        <location evidence="1">Cell inner membrane</location>
        <topology evidence="1">Multi-pass membrane protein</topology>
    </subcellularLocation>
</comment>
<keyword evidence="4" id="KW-0997">Cell inner membrane</keyword>
<proteinExistence type="predicted"/>
<feature type="transmembrane region" description="Helical" evidence="8">
    <location>
        <begin position="123"/>
        <end position="144"/>
    </location>
</feature>
<dbReference type="PATRIC" id="fig|1300344.3.peg.1865"/>
<dbReference type="SUPFAM" id="SSF103473">
    <property type="entry name" value="MFS general substrate transporter"/>
    <property type="match status" value="1"/>
</dbReference>
<evidence type="ECO:0000256" key="3">
    <source>
        <dbReference type="ARBA" id="ARBA00022475"/>
    </source>
</evidence>
<dbReference type="NCBIfam" id="TIGR00882">
    <property type="entry name" value="2A0105"/>
    <property type="match status" value="1"/>
</dbReference>
<evidence type="ECO:0000256" key="7">
    <source>
        <dbReference type="ARBA" id="ARBA00023136"/>
    </source>
</evidence>
<feature type="transmembrane region" description="Helical" evidence="8">
    <location>
        <begin position="164"/>
        <end position="182"/>
    </location>
</feature>
<evidence type="ECO:0000256" key="2">
    <source>
        <dbReference type="ARBA" id="ARBA00022448"/>
    </source>
</evidence>
<organism evidence="10 11">
    <name type="scientific">Isoptericola dokdonensis DS-3</name>
    <dbReference type="NCBI Taxonomy" id="1300344"/>
    <lineage>
        <taxon>Bacteria</taxon>
        <taxon>Bacillati</taxon>
        <taxon>Actinomycetota</taxon>
        <taxon>Actinomycetes</taxon>
        <taxon>Micrococcales</taxon>
        <taxon>Promicromonosporaceae</taxon>
        <taxon>Isoptericola</taxon>
    </lineage>
</organism>
<dbReference type="GO" id="GO:0005886">
    <property type="term" value="C:plasma membrane"/>
    <property type="evidence" value="ECO:0007669"/>
    <property type="project" value="UniProtKB-SubCell"/>
</dbReference>
<dbReference type="Proteomes" id="UP000076794">
    <property type="component" value="Chromosome"/>
</dbReference>
<keyword evidence="5 8" id="KW-0812">Transmembrane</keyword>
<dbReference type="Pfam" id="PF01306">
    <property type="entry name" value="LacY_symp"/>
    <property type="match status" value="1"/>
</dbReference>
<dbReference type="GO" id="GO:0015528">
    <property type="term" value="F:lactose:proton symporter activity"/>
    <property type="evidence" value="ECO:0007669"/>
    <property type="project" value="TreeGrafter"/>
</dbReference>
<keyword evidence="11" id="KW-1185">Reference proteome</keyword>
<gene>
    <name evidence="10" type="primary">lacY</name>
    <name evidence="10" type="ORF">I598_1856</name>
</gene>
<feature type="domain" description="Major facilitator superfamily (MFS) profile" evidence="9">
    <location>
        <begin position="26"/>
        <end position="426"/>
    </location>
</feature>
<dbReference type="PROSITE" id="PS50850">
    <property type="entry name" value="MFS"/>
    <property type="match status" value="1"/>
</dbReference>
<feature type="transmembrane region" description="Helical" evidence="8">
    <location>
        <begin position="244"/>
        <end position="261"/>
    </location>
</feature>
<dbReference type="EMBL" id="CP014209">
    <property type="protein sequence ID" value="ANC31404.1"/>
    <property type="molecule type" value="Genomic_DNA"/>
</dbReference>
<dbReference type="InterPro" id="IPR000576">
    <property type="entry name" value="LacY/RafB_perm_fam"/>
</dbReference>
<feature type="transmembrane region" description="Helical" evidence="8">
    <location>
        <begin position="95"/>
        <end position="117"/>
    </location>
</feature>
<feature type="transmembrane region" description="Helical" evidence="8">
    <location>
        <begin position="397"/>
        <end position="421"/>
    </location>
</feature>
<dbReference type="PANTHER" id="PTHR23522:SF10">
    <property type="entry name" value="3-PHENYLPROPIONIC ACID TRANSPORTER-RELATED"/>
    <property type="match status" value="1"/>
</dbReference>
<dbReference type="InterPro" id="IPR036259">
    <property type="entry name" value="MFS_trans_sf"/>
</dbReference>
<accession>A0A161IHZ5</accession>
<dbReference type="OrthoDB" id="9150135at2"/>
<keyword evidence="6 8" id="KW-1133">Transmembrane helix</keyword>
<keyword evidence="2" id="KW-0813">Transport</keyword>
<feature type="transmembrane region" description="Helical" evidence="8">
    <location>
        <begin position="188"/>
        <end position="206"/>
    </location>
</feature>
<feature type="transmembrane region" description="Helical" evidence="8">
    <location>
        <begin position="371"/>
        <end position="391"/>
    </location>
</feature>
<dbReference type="RefSeq" id="WP_157557193.1">
    <property type="nucleotide sequence ID" value="NZ_CP014209.1"/>
</dbReference>
<evidence type="ECO:0000259" key="9">
    <source>
        <dbReference type="PROSITE" id="PS50850"/>
    </source>
</evidence>
<feature type="transmembrane region" description="Helical" evidence="8">
    <location>
        <begin position="27"/>
        <end position="52"/>
    </location>
</feature>
<evidence type="ECO:0000256" key="5">
    <source>
        <dbReference type="ARBA" id="ARBA00022692"/>
    </source>
</evidence>
<evidence type="ECO:0000313" key="11">
    <source>
        <dbReference type="Proteomes" id="UP000076794"/>
    </source>
</evidence>
<evidence type="ECO:0000256" key="6">
    <source>
        <dbReference type="ARBA" id="ARBA00022989"/>
    </source>
</evidence>
<keyword evidence="7 8" id="KW-0472">Membrane</keyword>
<feature type="transmembrane region" description="Helical" evidence="8">
    <location>
        <begin position="312"/>
        <end position="332"/>
    </location>
</feature>
<feature type="transmembrane region" description="Helical" evidence="8">
    <location>
        <begin position="281"/>
        <end position="305"/>
    </location>
</feature>
<evidence type="ECO:0000256" key="1">
    <source>
        <dbReference type="ARBA" id="ARBA00004429"/>
    </source>
</evidence>
<dbReference type="InterPro" id="IPR020846">
    <property type="entry name" value="MFS_dom"/>
</dbReference>
<dbReference type="KEGG" id="ido:I598_1856"/>
<name>A0A161IHZ5_9MICO</name>
<keyword evidence="3" id="KW-1003">Cell membrane</keyword>
<dbReference type="STRING" id="1300344.I598_1856"/>
<dbReference type="PRINTS" id="PR00174">
    <property type="entry name" value="LACYSMPORT"/>
</dbReference>
<evidence type="ECO:0000256" key="8">
    <source>
        <dbReference type="SAM" id="Phobius"/>
    </source>
</evidence>
<protein>
    <submittedName>
        <fullName evidence="10">Lactose permease</fullName>
    </submittedName>
</protein>
<feature type="transmembrane region" description="Helical" evidence="8">
    <location>
        <begin position="338"/>
        <end position="359"/>
    </location>
</feature>
<dbReference type="GO" id="GO:0030395">
    <property type="term" value="F:lactose binding"/>
    <property type="evidence" value="ECO:0007669"/>
    <property type="project" value="TreeGrafter"/>
</dbReference>
<dbReference type="PANTHER" id="PTHR23522">
    <property type="entry name" value="BLL5896 PROTEIN"/>
    <property type="match status" value="1"/>
</dbReference>